<dbReference type="EMBL" id="BAAADE010000007">
    <property type="protein sequence ID" value="GAA0610592.1"/>
    <property type="molecule type" value="Genomic_DNA"/>
</dbReference>
<organism evidence="1 2">
    <name type="scientific">Paenochrobactrum glaciei</name>
    <dbReference type="NCBI Taxonomy" id="486407"/>
    <lineage>
        <taxon>Bacteria</taxon>
        <taxon>Pseudomonadati</taxon>
        <taxon>Pseudomonadota</taxon>
        <taxon>Alphaproteobacteria</taxon>
        <taxon>Hyphomicrobiales</taxon>
        <taxon>Brucellaceae</taxon>
        <taxon>Paenochrobactrum</taxon>
    </lineage>
</organism>
<accession>A0ABN1GFQ8</accession>
<sequence>MVSATPLLAVYAGKYVYDEVDGTRFLNHPQVRAAIEAAVPAEDVRDILYTRGFEPASGGDVNWGMMIAADGSVAAVCYGQFADKNAQEAAWYAEGEKAFSLAMMCPSEASEIEASFGDWSIGSILG</sequence>
<evidence type="ECO:0000313" key="1">
    <source>
        <dbReference type="EMBL" id="GAA0610592.1"/>
    </source>
</evidence>
<gene>
    <name evidence="1" type="ORF">GCM10008943_27720</name>
</gene>
<keyword evidence="2" id="KW-1185">Reference proteome</keyword>
<name>A0ABN1GFQ8_9HYPH</name>
<proteinExistence type="predicted"/>
<dbReference type="Proteomes" id="UP001424441">
    <property type="component" value="Unassembled WGS sequence"/>
</dbReference>
<evidence type="ECO:0000313" key="2">
    <source>
        <dbReference type="Proteomes" id="UP001424441"/>
    </source>
</evidence>
<protein>
    <submittedName>
        <fullName evidence="1">Uncharacterized protein</fullName>
    </submittedName>
</protein>
<comment type="caution">
    <text evidence="1">The sequence shown here is derived from an EMBL/GenBank/DDBJ whole genome shotgun (WGS) entry which is preliminary data.</text>
</comment>
<dbReference type="RefSeq" id="WP_343806635.1">
    <property type="nucleotide sequence ID" value="NZ_BAAADE010000007.1"/>
</dbReference>
<reference evidence="1 2" key="1">
    <citation type="journal article" date="2019" name="Int. J. Syst. Evol. Microbiol.">
        <title>The Global Catalogue of Microorganisms (GCM) 10K type strain sequencing project: providing services to taxonomists for standard genome sequencing and annotation.</title>
        <authorList>
            <consortium name="The Broad Institute Genomics Platform"/>
            <consortium name="The Broad Institute Genome Sequencing Center for Infectious Disease"/>
            <person name="Wu L."/>
            <person name="Ma J."/>
        </authorList>
    </citation>
    <scope>NUCLEOTIDE SEQUENCE [LARGE SCALE GENOMIC DNA]</scope>
    <source>
        <strain evidence="1 2">JCM 15115</strain>
    </source>
</reference>